<dbReference type="NCBIfam" id="TIGR00964">
    <property type="entry name" value="secE_bact"/>
    <property type="match status" value="1"/>
</dbReference>
<proteinExistence type="inferred from homology"/>
<dbReference type="InterPro" id="IPR001901">
    <property type="entry name" value="Translocase_SecE/Sec61-g"/>
</dbReference>
<keyword evidence="8 9" id="KW-0472">Membrane</keyword>
<evidence type="ECO:0000256" key="7">
    <source>
        <dbReference type="ARBA" id="ARBA00023010"/>
    </source>
</evidence>
<keyword evidence="4 9" id="KW-0812">Transmembrane</keyword>
<keyword evidence="2 9" id="KW-0813">Transport</keyword>
<evidence type="ECO:0000256" key="1">
    <source>
        <dbReference type="ARBA" id="ARBA00004370"/>
    </source>
</evidence>
<gene>
    <name evidence="9" type="primary">secE</name>
    <name evidence="10" type="ORF">SAMN02745121_08847</name>
</gene>
<dbReference type="EMBL" id="FOMX01000073">
    <property type="protein sequence ID" value="SFF43638.1"/>
    <property type="molecule type" value="Genomic_DNA"/>
</dbReference>
<dbReference type="GO" id="GO:0009306">
    <property type="term" value="P:protein secretion"/>
    <property type="evidence" value="ECO:0007669"/>
    <property type="project" value="UniProtKB-UniRule"/>
</dbReference>
<keyword evidence="7 9" id="KW-0811">Translocation</keyword>
<keyword evidence="5 9" id="KW-0653">Protein transport</keyword>
<dbReference type="GO" id="GO:0008320">
    <property type="term" value="F:protein transmembrane transporter activity"/>
    <property type="evidence" value="ECO:0007669"/>
    <property type="project" value="UniProtKB-UniRule"/>
</dbReference>
<sequence>MTTPPRKRKLVVAREFDPSRWAHAAFFLGFLLLAYVFSNLTEDMWALLWSYWPRELGRPAPNLASAIGTGVALICALVAWRNKRWFTFVSEVAVEVSQVTWPTKAETRVATIVVVVLTLVCSVILAMMDLFWSNVTDWLYAL</sequence>
<dbReference type="InterPro" id="IPR038379">
    <property type="entry name" value="SecE_sf"/>
</dbReference>
<comment type="similarity">
    <text evidence="9">Belongs to the SecE/SEC61-gamma family.</text>
</comment>
<evidence type="ECO:0000313" key="10">
    <source>
        <dbReference type="EMBL" id="SFF43638.1"/>
    </source>
</evidence>
<comment type="subcellular location">
    <subcellularLocation>
        <location evidence="1">Membrane</location>
    </subcellularLocation>
</comment>
<dbReference type="STRING" id="54.SAMN02745121_08847"/>
<comment type="caution">
    <text evidence="9">Lacks conserved residue(s) required for the propagation of feature annotation.</text>
</comment>
<dbReference type="GO" id="GO:0065002">
    <property type="term" value="P:intracellular protein transmembrane transport"/>
    <property type="evidence" value="ECO:0007669"/>
    <property type="project" value="UniProtKB-UniRule"/>
</dbReference>
<evidence type="ECO:0000256" key="5">
    <source>
        <dbReference type="ARBA" id="ARBA00022927"/>
    </source>
</evidence>
<dbReference type="GO" id="GO:0005886">
    <property type="term" value="C:plasma membrane"/>
    <property type="evidence" value="ECO:0007669"/>
    <property type="project" value="UniProtKB-UniRule"/>
</dbReference>
<reference evidence="11" key="1">
    <citation type="submission" date="2016-10" db="EMBL/GenBank/DDBJ databases">
        <authorList>
            <person name="Varghese N."/>
            <person name="Submissions S."/>
        </authorList>
    </citation>
    <scope>NUCLEOTIDE SEQUENCE [LARGE SCALE GENOMIC DNA]</scope>
    <source>
        <strain evidence="11">ATCC 25963</strain>
    </source>
</reference>
<dbReference type="GO" id="GO:0043952">
    <property type="term" value="P:protein transport by the Sec complex"/>
    <property type="evidence" value="ECO:0007669"/>
    <property type="project" value="UniProtKB-UniRule"/>
</dbReference>
<dbReference type="Pfam" id="PF00584">
    <property type="entry name" value="SecE"/>
    <property type="match status" value="1"/>
</dbReference>
<name>A0A1I2IPS8_9BACT</name>
<evidence type="ECO:0000256" key="2">
    <source>
        <dbReference type="ARBA" id="ARBA00022448"/>
    </source>
</evidence>
<dbReference type="AlphaFoldDB" id="A0A1I2IPS8"/>
<dbReference type="OrthoDB" id="5515000at2"/>
<keyword evidence="6 9" id="KW-1133">Transmembrane helix</keyword>
<protein>
    <recommendedName>
        <fullName evidence="9">Protein translocase subunit SecE</fullName>
    </recommendedName>
</protein>
<dbReference type="Proteomes" id="UP000199400">
    <property type="component" value="Unassembled WGS sequence"/>
</dbReference>
<dbReference type="PANTHER" id="PTHR33910:SF1">
    <property type="entry name" value="PROTEIN TRANSLOCASE SUBUNIT SECE"/>
    <property type="match status" value="1"/>
</dbReference>
<evidence type="ECO:0000313" key="11">
    <source>
        <dbReference type="Proteomes" id="UP000199400"/>
    </source>
</evidence>
<evidence type="ECO:0000256" key="8">
    <source>
        <dbReference type="ARBA" id="ARBA00023136"/>
    </source>
</evidence>
<feature type="transmembrane region" description="Helical" evidence="9">
    <location>
        <begin position="21"/>
        <end position="40"/>
    </location>
</feature>
<organism evidence="10 11">
    <name type="scientific">Nannocystis exedens</name>
    <dbReference type="NCBI Taxonomy" id="54"/>
    <lineage>
        <taxon>Bacteria</taxon>
        <taxon>Pseudomonadati</taxon>
        <taxon>Myxococcota</taxon>
        <taxon>Polyangia</taxon>
        <taxon>Nannocystales</taxon>
        <taxon>Nannocystaceae</taxon>
        <taxon>Nannocystis</taxon>
    </lineage>
</organism>
<dbReference type="Gene3D" id="1.20.5.1030">
    <property type="entry name" value="Preprotein translocase secy subunit"/>
    <property type="match status" value="1"/>
</dbReference>
<evidence type="ECO:0000256" key="9">
    <source>
        <dbReference type="HAMAP-Rule" id="MF_00422"/>
    </source>
</evidence>
<dbReference type="PANTHER" id="PTHR33910">
    <property type="entry name" value="PROTEIN TRANSLOCASE SUBUNIT SECE"/>
    <property type="match status" value="1"/>
</dbReference>
<keyword evidence="3 9" id="KW-1003">Cell membrane</keyword>
<dbReference type="InterPro" id="IPR005807">
    <property type="entry name" value="SecE_bac"/>
</dbReference>
<comment type="function">
    <text evidence="9">Essential subunit of the Sec protein translocation channel SecYEG. Clamps together the 2 halves of SecY. May contact the channel plug during translocation.</text>
</comment>
<comment type="subunit">
    <text evidence="9">Component of the Sec protein translocase complex. Heterotrimer consisting of SecY, SecE and SecG subunits. The heterotrimers can form oligomers, although 1 heterotrimer is thought to be able to translocate proteins. Interacts with the ribosome. Interacts with SecDF, and other proteins may be involved. Interacts with SecA.</text>
</comment>
<evidence type="ECO:0000256" key="3">
    <source>
        <dbReference type="ARBA" id="ARBA00022475"/>
    </source>
</evidence>
<keyword evidence="11" id="KW-1185">Reference proteome</keyword>
<evidence type="ECO:0000256" key="4">
    <source>
        <dbReference type="ARBA" id="ARBA00022692"/>
    </source>
</evidence>
<evidence type="ECO:0000256" key="6">
    <source>
        <dbReference type="ARBA" id="ARBA00022989"/>
    </source>
</evidence>
<feature type="transmembrane region" description="Helical" evidence="9">
    <location>
        <begin position="60"/>
        <end position="80"/>
    </location>
</feature>
<feature type="transmembrane region" description="Helical" evidence="9">
    <location>
        <begin position="109"/>
        <end position="132"/>
    </location>
</feature>
<dbReference type="GO" id="GO:0006605">
    <property type="term" value="P:protein targeting"/>
    <property type="evidence" value="ECO:0007669"/>
    <property type="project" value="UniProtKB-UniRule"/>
</dbReference>
<dbReference type="HAMAP" id="MF_00422">
    <property type="entry name" value="SecE"/>
    <property type="match status" value="1"/>
</dbReference>
<accession>A0A1I2IPS8</accession>